<feature type="signal peptide" evidence="1">
    <location>
        <begin position="1"/>
        <end position="20"/>
    </location>
</feature>
<accession>A0A7J0D7J3</accession>
<sequence length="257" mass="29146">MWWCLLPDTLLVKPWASCSAEHANAIRDAEESFYLRLGYPTCLHQGDVHKLVLDAFKEPEVFYPFSLKPDNRRMAPAVMYVGGVKRPAEKLSVFVSLTRSGLPRIIPAHHRKIIARRDARSDQVTQWYLSWFTLSILVCLAPKEVYPMDLHNPDQTRDVVGSNQVLNPSVMKDTRGRAIRSCFTSLTLEMVSYARDTASVLSVPGLVPSVVLWQPYIRYACESIPLEILEVHANRTLSEALPMMEALASRFPHRAPD</sequence>
<comment type="caution">
    <text evidence="2">The sequence shown here is derived from an EMBL/GenBank/DDBJ whole genome shotgun (WGS) entry which is preliminary data.</text>
</comment>
<evidence type="ECO:0000313" key="3">
    <source>
        <dbReference type="Proteomes" id="UP000585474"/>
    </source>
</evidence>
<name>A0A7J0D7J3_9ERIC</name>
<dbReference type="OrthoDB" id="1433682at2759"/>
<dbReference type="AlphaFoldDB" id="A0A7J0D7J3"/>
<evidence type="ECO:0000256" key="1">
    <source>
        <dbReference type="SAM" id="SignalP"/>
    </source>
</evidence>
<gene>
    <name evidence="2" type="ORF">Acr_00g0004610</name>
</gene>
<keyword evidence="3" id="KW-1185">Reference proteome</keyword>
<evidence type="ECO:0000313" key="2">
    <source>
        <dbReference type="EMBL" id="GFS28910.1"/>
    </source>
</evidence>
<organism evidence="2 3">
    <name type="scientific">Actinidia rufa</name>
    <dbReference type="NCBI Taxonomy" id="165716"/>
    <lineage>
        <taxon>Eukaryota</taxon>
        <taxon>Viridiplantae</taxon>
        <taxon>Streptophyta</taxon>
        <taxon>Embryophyta</taxon>
        <taxon>Tracheophyta</taxon>
        <taxon>Spermatophyta</taxon>
        <taxon>Magnoliopsida</taxon>
        <taxon>eudicotyledons</taxon>
        <taxon>Gunneridae</taxon>
        <taxon>Pentapetalae</taxon>
        <taxon>asterids</taxon>
        <taxon>Ericales</taxon>
        <taxon>Actinidiaceae</taxon>
        <taxon>Actinidia</taxon>
    </lineage>
</organism>
<keyword evidence="1" id="KW-0732">Signal</keyword>
<reference evidence="3" key="1">
    <citation type="submission" date="2019-07" db="EMBL/GenBank/DDBJ databases">
        <title>De Novo Assembly of kiwifruit Actinidia rufa.</title>
        <authorList>
            <person name="Sugita-Konishi S."/>
            <person name="Sato K."/>
            <person name="Mori E."/>
            <person name="Abe Y."/>
            <person name="Kisaki G."/>
            <person name="Hamano K."/>
            <person name="Suezawa K."/>
            <person name="Otani M."/>
            <person name="Fukuda T."/>
            <person name="Manabe T."/>
            <person name="Gomi K."/>
            <person name="Tabuchi M."/>
            <person name="Akimitsu K."/>
            <person name="Kataoka I."/>
        </authorList>
    </citation>
    <scope>NUCLEOTIDE SEQUENCE [LARGE SCALE GENOMIC DNA]</scope>
    <source>
        <strain evidence="3">cv. Fuchu</strain>
    </source>
</reference>
<proteinExistence type="predicted"/>
<feature type="chain" id="PRO_5029542901" evidence="1">
    <location>
        <begin position="21"/>
        <end position="257"/>
    </location>
</feature>
<dbReference type="Proteomes" id="UP000585474">
    <property type="component" value="Unassembled WGS sequence"/>
</dbReference>
<dbReference type="EMBL" id="BJWL01000060">
    <property type="protein sequence ID" value="GFS28910.1"/>
    <property type="molecule type" value="Genomic_DNA"/>
</dbReference>
<protein>
    <submittedName>
        <fullName evidence="2">Uncharacterized protein</fullName>
    </submittedName>
</protein>